<evidence type="ECO:0000313" key="1">
    <source>
        <dbReference type="EMBL" id="EEW23933.1"/>
    </source>
</evidence>
<evidence type="ECO:0008006" key="3">
    <source>
        <dbReference type="Google" id="ProtNLM"/>
    </source>
</evidence>
<dbReference type="EMBL" id="ACYY01000029">
    <property type="protein sequence ID" value="EEW23933.1"/>
    <property type="molecule type" value="Genomic_DNA"/>
</dbReference>
<protein>
    <recommendedName>
        <fullName evidence="3">4Fe-4S ferredoxin-type domain-containing protein</fullName>
    </recommendedName>
</protein>
<sequence>MTLAQIEALADGHCLAVLGGFATNAEDALPEGTRTLMLLGPREPGFWPHLTSQPEWDGTPDPVDRWSRRAITDIAATLGATPLFPFGGPPWQPFYQWALRTGRAWESPIRLLVHAEAGLMVSFRGALALPEAIDLPTATRPCDTCAGQPCRTACPVSALGAQGYDLAACHGHLDAPAGKDCLTSGCVARRACPLSLAYARMPQQSAYHMGQFHR</sequence>
<dbReference type="RefSeq" id="WP_008032632.1">
    <property type="nucleotide sequence ID" value="NZ_ACYY01000029.1"/>
</dbReference>
<accession>C8S4X6</accession>
<organism evidence="1 2">
    <name type="scientific">Rhodobacter ferrooxidans</name>
    <dbReference type="NCBI Taxonomy" id="371731"/>
    <lineage>
        <taxon>Bacteria</taxon>
        <taxon>Pseudomonadati</taxon>
        <taxon>Pseudomonadota</taxon>
        <taxon>Alphaproteobacteria</taxon>
        <taxon>Rhodobacterales</taxon>
        <taxon>Rhodobacter group</taxon>
        <taxon>Rhodobacter</taxon>
    </lineage>
</organism>
<dbReference type="AlphaFoldDB" id="C8S4X6"/>
<dbReference type="STRING" id="371731.Rsw2DRAFT_3104"/>
<dbReference type="OrthoDB" id="8279740at2"/>
<keyword evidence="2" id="KW-1185">Reference proteome</keyword>
<comment type="caution">
    <text evidence="1">The sequence shown here is derived from an EMBL/GenBank/DDBJ whole genome shotgun (WGS) entry which is preliminary data.</text>
</comment>
<dbReference type="eggNOG" id="COG1600">
    <property type="taxonomic scope" value="Bacteria"/>
</dbReference>
<dbReference type="Proteomes" id="UP000010121">
    <property type="component" value="Unassembled WGS sequence"/>
</dbReference>
<evidence type="ECO:0000313" key="2">
    <source>
        <dbReference type="Proteomes" id="UP000010121"/>
    </source>
</evidence>
<name>C8S4X6_9RHOB</name>
<reference evidence="1 2" key="1">
    <citation type="submission" date="2009-08" db="EMBL/GenBank/DDBJ databases">
        <title>The draft genome of Rhodobacter sp. SW2.</title>
        <authorList>
            <consortium name="US DOE Joint Genome Institute (JGI-PGF)"/>
            <person name="Lucas S."/>
            <person name="Copeland A."/>
            <person name="Lapidus A."/>
            <person name="Glavina del Rio T."/>
            <person name="Tice H."/>
            <person name="Bruce D."/>
            <person name="Goodwin L."/>
            <person name="Pitluck S."/>
            <person name="Larimer F."/>
            <person name="Land M.L."/>
            <person name="Hauser L."/>
            <person name="Emerson D."/>
        </authorList>
    </citation>
    <scope>NUCLEOTIDE SEQUENCE [LARGE SCALE GENOMIC DNA]</scope>
    <source>
        <strain evidence="1 2">SW2</strain>
    </source>
</reference>
<gene>
    <name evidence="1" type="ORF">Rsw2DRAFT_3104</name>
</gene>
<proteinExistence type="predicted"/>